<dbReference type="InterPro" id="IPR000718">
    <property type="entry name" value="Peptidase_M13"/>
</dbReference>
<gene>
    <name evidence="2" type="ORF">HPB48_023839</name>
</gene>
<reference evidence="2 3" key="1">
    <citation type="journal article" date="2020" name="Cell">
        <title>Large-Scale Comparative Analyses of Tick Genomes Elucidate Their Genetic Diversity and Vector Capacities.</title>
        <authorList>
            <consortium name="Tick Genome and Microbiome Consortium (TIGMIC)"/>
            <person name="Jia N."/>
            <person name="Wang J."/>
            <person name="Shi W."/>
            <person name="Du L."/>
            <person name="Sun Y."/>
            <person name="Zhan W."/>
            <person name="Jiang J.F."/>
            <person name="Wang Q."/>
            <person name="Zhang B."/>
            <person name="Ji P."/>
            <person name="Bell-Sakyi L."/>
            <person name="Cui X.M."/>
            <person name="Yuan T.T."/>
            <person name="Jiang B.G."/>
            <person name="Yang W.F."/>
            <person name="Lam T.T."/>
            <person name="Chang Q.C."/>
            <person name="Ding S.J."/>
            <person name="Wang X.J."/>
            <person name="Zhu J.G."/>
            <person name="Ruan X.D."/>
            <person name="Zhao L."/>
            <person name="Wei J.T."/>
            <person name="Ye R.Z."/>
            <person name="Que T.C."/>
            <person name="Du C.H."/>
            <person name="Zhou Y.H."/>
            <person name="Cheng J.X."/>
            <person name="Dai P.F."/>
            <person name="Guo W.B."/>
            <person name="Han X.H."/>
            <person name="Huang E.J."/>
            <person name="Li L.F."/>
            <person name="Wei W."/>
            <person name="Gao Y.C."/>
            <person name="Liu J.Z."/>
            <person name="Shao H.Z."/>
            <person name="Wang X."/>
            <person name="Wang C.C."/>
            <person name="Yang T.C."/>
            <person name="Huo Q.B."/>
            <person name="Li W."/>
            <person name="Chen H.Y."/>
            <person name="Chen S.E."/>
            <person name="Zhou L.G."/>
            <person name="Ni X.B."/>
            <person name="Tian J.H."/>
            <person name="Sheng Y."/>
            <person name="Liu T."/>
            <person name="Pan Y.S."/>
            <person name="Xia L.Y."/>
            <person name="Li J."/>
            <person name="Zhao F."/>
            <person name="Cao W.C."/>
        </authorList>
    </citation>
    <scope>NUCLEOTIDE SEQUENCE [LARGE SCALE GENOMIC DNA]</scope>
    <source>
        <strain evidence="2">HaeL-2018</strain>
    </source>
</reference>
<dbReference type="PANTHER" id="PTHR11733">
    <property type="entry name" value="ZINC METALLOPROTEASE FAMILY M13 NEPRILYSIN-RELATED"/>
    <property type="match status" value="1"/>
</dbReference>
<dbReference type="InterPro" id="IPR024079">
    <property type="entry name" value="MetalloPept_cat_dom_sf"/>
</dbReference>
<dbReference type="Gene3D" id="3.40.390.10">
    <property type="entry name" value="Collagenase (Catalytic Domain)"/>
    <property type="match status" value="1"/>
</dbReference>
<dbReference type="Proteomes" id="UP000821853">
    <property type="component" value="Unassembled WGS sequence"/>
</dbReference>
<keyword evidence="3" id="KW-1185">Reference proteome</keyword>
<protein>
    <recommendedName>
        <fullName evidence="1">Peptidase M13 C-terminal domain-containing protein</fullName>
    </recommendedName>
</protein>
<dbReference type="GO" id="GO:0004222">
    <property type="term" value="F:metalloendopeptidase activity"/>
    <property type="evidence" value="ECO:0007669"/>
    <property type="project" value="InterPro"/>
</dbReference>
<dbReference type="PANTHER" id="PTHR11733:SF241">
    <property type="entry name" value="GH26575P-RELATED"/>
    <property type="match status" value="1"/>
</dbReference>
<organism evidence="2 3">
    <name type="scientific">Haemaphysalis longicornis</name>
    <name type="common">Bush tick</name>
    <dbReference type="NCBI Taxonomy" id="44386"/>
    <lineage>
        <taxon>Eukaryota</taxon>
        <taxon>Metazoa</taxon>
        <taxon>Ecdysozoa</taxon>
        <taxon>Arthropoda</taxon>
        <taxon>Chelicerata</taxon>
        <taxon>Arachnida</taxon>
        <taxon>Acari</taxon>
        <taxon>Parasitiformes</taxon>
        <taxon>Ixodida</taxon>
        <taxon>Ixodoidea</taxon>
        <taxon>Ixodidae</taxon>
        <taxon>Haemaphysalinae</taxon>
        <taxon>Haemaphysalis</taxon>
    </lineage>
</organism>
<sequence>MSYLQTAVKVSAHREIKISDNASIVLNKEVTGVPESVIEVASSSVAYRAFRELLASEGGRQLLPSLNYTADQLFFVANCALHCRDCSTATARHSPADSSHVGASVDGGAPSCESWRCNEVAKRMPEFAAAFSCSKGSPMNPRDRCGA</sequence>
<dbReference type="GO" id="GO:0016485">
    <property type="term" value="P:protein processing"/>
    <property type="evidence" value="ECO:0007669"/>
    <property type="project" value="TreeGrafter"/>
</dbReference>
<dbReference type="VEuPathDB" id="VectorBase:HLOH_045299"/>
<evidence type="ECO:0000259" key="1">
    <source>
        <dbReference type="Pfam" id="PF01431"/>
    </source>
</evidence>
<dbReference type="OrthoDB" id="6475849at2759"/>
<dbReference type="AlphaFoldDB" id="A0A9J6H858"/>
<dbReference type="GO" id="GO:0005886">
    <property type="term" value="C:plasma membrane"/>
    <property type="evidence" value="ECO:0007669"/>
    <property type="project" value="TreeGrafter"/>
</dbReference>
<proteinExistence type="predicted"/>
<feature type="domain" description="Peptidase M13 C-terminal" evidence="1">
    <location>
        <begin position="12"/>
        <end position="145"/>
    </location>
</feature>
<dbReference type="Pfam" id="PF01431">
    <property type="entry name" value="Peptidase_M13"/>
    <property type="match status" value="1"/>
</dbReference>
<dbReference type="OMA" id="VANCALH"/>
<dbReference type="SUPFAM" id="SSF55486">
    <property type="entry name" value="Metalloproteases ('zincins'), catalytic domain"/>
    <property type="match status" value="1"/>
</dbReference>
<dbReference type="PROSITE" id="PS51885">
    <property type="entry name" value="NEPRILYSIN"/>
    <property type="match status" value="1"/>
</dbReference>
<dbReference type="InterPro" id="IPR018497">
    <property type="entry name" value="Peptidase_M13_C"/>
</dbReference>
<name>A0A9J6H858_HAELO</name>
<accession>A0A9J6H858</accession>
<evidence type="ECO:0000313" key="3">
    <source>
        <dbReference type="Proteomes" id="UP000821853"/>
    </source>
</evidence>
<dbReference type="EMBL" id="JABSTR010000976">
    <property type="protein sequence ID" value="KAH9383104.1"/>
    <property type="molecule type" value="Genomic_DNA"/>
</dbReference>
<comment type="caution">
    <text evidence="2">The sequence shown here is derived from an EMBL/GenBank/DDBJ whole genome shotgun (WGS) entry which is preliminary data.</text>
</comment>
<evidence type="ECO:0000313" key="2">
    <source>
        <dbReference type="EMBL" id="KAH9383104.1"/>
    </source>
</evidence>